<dbReference type="GO" id="GO:0051287">
    <property type="term" value="F:NAD binding"/>
    <property type="evidence" value="ECO:0007669"/>
    <property type="project" value="InterPro"/>
</dbReference>
<evidence type="ECO:0000313" key="7">
    <source>
        <dbReference type="EMBL" id="GAQ88419.1"/>
    </source>
</evidence>
<organism evidence="7 8">
    <name type="scientific">Klebsormidium nitens</name>
    <name type="common">Green alga</name>
    <name type="synonym">Ulothrix nitens</name>
    <dbReference type="NCBI Taxonomy" id="105231"/>
    <lineage>
        <taxon>Eukaryota</taxon>
        <taxon>Viridiplantae</taxon>
        <taxon>Streptophyta</taxon>
        <taxon>Klebsormidiophyceae</taxon>
        <taxon>Klebsormidiales</taxon>
        <taxon>Klebsormidiaceae</taxon>
        <taxon>Klebsormidium</taxon>
    </lineage>
</organism>
<feature type="binding site" evidence="4">
    <location>
        <position position="297"/>
    </location>
    <ligand>
        <name>a divalent metal cation</name>
        <dbReference type="ChEBI" id="CHEBI:60240"/>
    </ligand>
</feature>
<dbReference type="EMBL" id="DF237375">
    <property type="protein sequence ID" value="GAQ88419.1"/>
    <property type="molecule type" value="Genomic_DNA"/>
</dbReference>
<evidence type="ECO:0000256" key="4">
    <source>
        <dbReference type="PIRSR" id="PIRSR000106-3"/>
    </source>
</evidence>
<dbReference type="OrthoDB" id="5365701at2759"/>
<dbReference type="SMART" id="SM00919">
    <property type="entry name" value="Malic_M"/>
    <property type="match status" value="1"/>
</dbReference>
<dbReference type="PANTHER" id="PTHR23406">
    <property type="entry name" value="MALIC ENZYME-RELATED"/>
    <property type="match status" value="1"/>
</dbReference>
<dbReference type="PIRSF" id="PIRSF000106">
    <property type="entry name" value="ME"/>
    <property type="match status" value="1"/>
</dbReference>
<evidence type="ECO:0000256" key="3">
    <source>
        <dbReference type="PIRSR" id="PIRSR000106-2"/>
    </source>
</evidence>
<evidence type="ECO:0000313" key="8">
    <source>
        <dbReference type="Proteomes" id="UP000054558"/>
    </source>
</evidence>
<dbReference type="PANTHER" id="PTHR23406:SF79">
    <property type="entry name" value="MALATE DEHYDROGENASE (OXALOACETATE-DECARBOXYLATING)"/>
    <property type="match status" value="1"/>
</dbReference>
<dbReference type="InterPro" id="IPR036291">
    <property type="entry name" value="NAD(P)-bd_dom_sf"/>
</dbReference>
<feature type="binding site" evidence="4">
    <location>
        <position position="321"/>
    </location>
    <ligand>
        <name>a divalent metal cation</name>
        <dbReference type="ChEBI" id="CHEBI:60240"/>
    </ligand>
</feature>
<dbReference type="Proteomes" id="UP000054558">
    <property type="component" value="Unassembled WGS sequence"/>
</dbReference>
<feature type="binding site" evidence="3">
    <location>
        <position position="206"/>
    </location>
    <ligand>
        <name>(S)-malate</name>
        <dbReference type="ChEBI" id="CHEBI:15589"/>
    </ligand>
</feature>
<dbReference type="GO" id="GO:0006108">
    <property type="term" value="P:malate metabolic process"/>
    <property type="evidence" value="ECO:0000318"/>
    <property type="project" value="GO_Central"/>
</dbReference>
<sequence>MATARPSFLQSALFTRGLCAAGGSCILDQAPSTADAASLFPTPPSDTFPSSWLGNTVSECSISGVSALRDPVLNRGLTLTAAQRQSLGIEGLLPPVFEELGTEIERALWNLEQCTTDLQKYQYLVTLKETNEACFYALLMERTQELLPIVYTPTVGDACLNFGTLSPRPMGLYVSVADRAPERMMQNVSSWPEDDIRIVVITDGERILGLGDLGVYGMGIPVGKCMVYTACGGVSPRQLLPITVDAGTNNEALRSSPFYLGQRTERVRGEEYDDVMDSLIDALRRRYGGSVVIHWEDLGAGNSWRLLERYSARQVCTFNDDIQATAAVVLAGLLSALRITGGRLRDQRVLFFGAGQASIGTADQIIYALTREGVPEADARAICWQFDSRGLIYRGRSSLTDRKAAFAHPLRENTFDPTSLPSTIEALRPTILIGAAGVKGAFDEKVLKSMAAVTDRPIIFALSNPVSKSECTPWEAVFETKGRAVFASGSPFKPIVYDNQTMTTGFANNAFIFPGVGLGTISSGATAVTDEMMYSAAIALAECVTEADLSAGSVYPSASGIRDTALTVAAAVAASAASEMVASSVKSAQLCSAAQGRDAAAWRQCIEGQRYQPQSADQTR</sequence>
<feature type="binding site" evidence="3">
    <location>
        <position position="508"/>
    </location>
    <ligand>
        <name>(S)-malate</name>
        <dbReference type="ChEBI" id="CHEBI:15589"/>
    </ligand>
</feature>
<dbReference type="InterPro" id="IPR001891">
    <property type="entry name" value="Malic_OxRdtase"/>
</dbReference>
<dbReference type="AlphaFoldDB" id="A0A1Y1IFZ4"/>
<dbReference type="SMART" id="SM01274">
    <property type="entry name" value="malic"/>
    <property type="match status" value="1"/>
</dbReference>
<protein>
    <submittedName>
        <fullName evidence="7">Malate dehydrogenase (Oxaloacetate-decarboxylating)</fullName>
    </submittedName>
</protein>
<evidence type="ECO:0000256" key="1">
    <source>
        <dbReference type="ARBA" id="ARBA00008785"/>
    </source>
</evidence>
<feature type="domain" description="Malic enzyme NAD-binding" evidence="5">
    <location>
        <begin position="322"/>
        <end position="577"/>
    </location>
</feature>
<feature type="active site" description="Proton donor" evidence="2">
    <location>
        <position position="151"/>
    </location>
</feature>
<dbReference type="OMA" id="MVYAACG"/>
<evidence type="ECO:0000259" key="6">
    <source>
        <dbReference type="SMART" id="SM01274"/>
    </source>
</evidence>
<dbReference type="GO" id="GO:0046872">
    <property type="term" value="F:metal ion binding"/>
    <property type="evidence" value="ECO:0007669"/>
    <property type="project" value="UniProtKB-KW"/>
</dbReference>
<dbReference type="Pfam" id="PF00390">
    <property type="entry name" value="malic"/>
    <property type="match status" value="1"/>
</dbReference>
<evidence type="ECO:0000259" key="5">
    <source>
        <dbReference type="SMART" id="SM00919"/>
    </source>
</evidence>
<dbReference type="Pfam" id="PF03949">
    <property type="entry name" value="Malic_M"/>
    <property type="match status" value="1"/>
</dbReference>
<dbReference type="NCBIfam" id="NF010052">
    <property type="entry name" value="PRK13529.1"/>
    <property type="match status" value="1"/>
</dbReference>
<name>A0A1Y1IFZ4_KLENI</name>
<dbReference type="SUPFAM" id="SSF51735">
    <property type="entry name" value="NAD(P)-binding Rossmann-fold domains"/>
    <property type="match status" value="1"/>
</dbReference>
<feature type="domain" description="Malic enzyme N-terminal" evidence="6">
    <location>
        <begin position="128"/>
        <end position="311"/>
    </location>
</feature>
<dbReference type="InterPro" id="IPR046346">
    <property type="entry name" value="Aminoacid_DH-like_N_sf"/>
</dbReference>
<keyword evidence="4" id="KW-0479">Metal-binding</keyword>
<feature type="binding site" evidence="3">
    <location>
        <position position="464"/>
    </location>
    <ligand>
        <name>(S)-malate</name>
        <dbReference type="ChEBI" id="CHEBI:15589"/>
    </ligand>
</feature>
<feature type="binding site" evidence="4">
    <location>
        <position position="296"/>
    </location>
    <ligand>
        <name>a divalent metal cation</name>
        <dbReference type="ChEBI" id="CHEBI:60240"/>
    </ligand>
</feature>
<dbReference type="SUPFAM" id="SSF53223">
    <property type="entry name" value="Aminoacid dehydrogenase-like, N-terminal domain"/>
    <property type="match status" value="1"/>
</dbReference>
<keyword evidence="8" id="KW-1185">Reference proteome</keyword>
<dbReference type="STRING" id="105231.A0A1Y1IFZ4"/>
<comment type="similarity">
    <text evidence="1">Belongs to the malic enzymes family.</text>
</comment>
<comment type="cofactor">
    <cofactor evidence="4">
        <name>Mg(2+)</name>
        <dbReference type="ChEBI" id="CHEBI:18420"/>
    </cofactor>
    <cofactor evidence="4">
        <name>Mn(2+)</name>
        <dbReference type="ChEBI" id="CHEBI:29035"/>
    </cofactor>
    <text evidence="4">Divalent metal cations. Prefers magnesium or manganese.</text>
</comment>
<accession>A0A1Y1IFZ4</accession>
<reference evidence="7 8" key="1">
    <citation type="journal article" date="2014" name="Nat. Commun.">
        <title>Klebsormidium flaccidum genome reveals primary factors for plant terrestrial adaptation.</title>
        <authorList>
            <person name="Hori K."/>
            <person name="Maruyama F."/>
            <person name="Fujisawa T."/>
            <person name="Togashi T."/>
            <person name="Yamamoto N."/>
            <person name="Seo M."/>
            <person name="Sato S."/>
            <person name="Yamada T."/>
            <person name="Mori H."/>
            <person name="Tajima N."/>
            <person name="Moriyama T."/>
            <person name="Ikeuchi M."/>
            <person name="Watanabe M."/>
            <person name="Wada H."/>
            <person name="Kobayashi K."/>
            <person name="Saito M."/>
            <person name="Masuda T."/>
            <person name="Sasaki-Sekimoto Y."/>
            <person name="Mashiguchi K."/>
            <person name="Awai K."/>
            <person name="Shimojima M."/>
            <person name="Masuda S."/>
            <person name="Iwai M."/>
            <person name="Nobusawa T."/>
            <person name="Narise T."/>
            <person name="Kondo S."/>
            <person name="Saito H."/>
            <person name="Sato R."/>
            <person name="Murakawa M."/>
            <person name="Ihara Y."/>
            <person name="Oshima-Yamada Y."/>
            <person name="Ohtaka K."/>
            <person name="Satoh M."/>
            <person name="Sonobe K."/>
            <person name="Ishii M."/>
            <person name="Ohtani R."/>
            <person name="Kanamori-Sato M."/>
            <person name="Honoki R."/>
            <person name="Miyazaki D."/>
            <person name="Mochizuki H."/>
            <person name="Umetsu J."/>
            <person name="Higashi K."/>
            <person name="Shibata D."/>
            <person name="Kamiya Y."/>
            <person name="Sato N."/>
            <person name="Nakamura Y."/>
            <person name="Tabata S."/>
            <person name="Ida S."/>
            <person name="Kurokawa K."/>
            <person name="Ohta H."/>
        </authorList>
    </citation>
    <scope>NUCLEOTIDE SEQUENCE [LARGE SCALE GENOMIC DNA]</scope>
    <source>
        <strain evidence="7 8">NIES-2285</strain>
    </source>
</reference>
<dbReference type="InterPro" id="IPR037062">
    <property type="entry name" value="Malic_N_dom_sf"/>
</dbReference>
<feature type="active site" description="Proton acceptor" evidence="2">
    <location>
        <position position="224"/>
    </location>
</feature>
<dbReference type="InterPro" id="IPR012301">
    <property type="entry name" value="Malic_N_dom"/>
</dbReference>
<gene>
    <name evidence="7" type="ORF">KFL_004260120</name>
</gene>
<evidence type="ECO:0000256" key="2">
    <source>
        <dbReference type="PIRSR" id="PIRSR000106-1"/>
    </source>
</evidence>
<dbReference type="PRINTS" id="PR00072">
    <property type="entry name" value="MALOXRDTASE"/>
</dbReference>
<dbReference type="InterPro" id="IPR012302">
    <property type="entry name" value="Malic_NAD-bd"/>
</dbReference>
<proteinExistence type="inferred from homology"/>
<dbReference type="GO" id="GO:0004473">
    <property type="term" value="F:malate dehydrogenase (decarboxylating) (NADP+) activity"/>
    <property type="evidence" value="ECO:0000318"/>
    <property type="project" value="GO_Central"/>
</dbReference>
<dbReference type="Gene3D" id="3.40.50.720">
    <property type="entry name" value="NAD(P)-binding Rossmann-like Domain"/>
    <property type="match status" value="1"/>
</dbReference>
<dbReference type="Gene3D" id="3.40.50.10380">
    <property type="entry name" value="Malic enzyme, N-terminal domain"/>
    <property type="match status" value="1"/>
</dbReference>